<dbReference type="GO" id="GO:0003677">
    <property type="term" value="F:DNA binding"/>
    <property type="evidence" value="ECO:0007669"/>
    <property type="project" value="UniProtKB-KW"/>
</dbReference>
<organism evidence="5 6">
    <name type="scientific">Anaerovirgula multivorans</name>
    <dbReference type="NCBI Taxonomy" id="312168"/>
    <lineage>
        <taxon>Bacteria</taxon>
        <taxon>Bacillati</taxon>
        <taxon>Bacillota</taxon>
        <taxon>Clostridia</taxon>
        <taxon>Peptostreptococcales</taxon>
        <taxon>Natronincolaceae</taxon>
        <taxon>Anaerovirgula</taxon>
    </lineage>
</organism>
<reference evidence="5 6" key="1">
    <citation type="submission" date="2017-06" db="EMBL/GenBank/DDBJ databases">
        <authorList>
            <person name="Kim H.J."/>
            <person name="Triplett B.A."/>
        </authorList>
    </citation>
    <scope>NUCLEOTIDE SEQUENCE [LARGE SCALE GENOMIC DNA]</scope>
    <source>
        <strain evidence="5 6">SCA</strain>
    </source>
</reference>
<dbReference type="InterPro" id="IPR011991">
    <property type="entry name" value="ArsR-like_HTH"/>
</dbReference>
<dbReference type="PROSITE" id="PS01117">
    <property type="entry name" value="HTH_MARR_1"/>
    <property type="match status" value="1"/>
</dbReference>
<dbReference type="EMBL" id="FZOJ01000021">
    <property type="protein sequence ID" value="SNS78993.1"/>
    <property type="molecule type" value="Genomic_DNA"/>
</dbReference>
<sequence length="126" mass="14515">MRYQYKNMDQDKCLTLSQFQVLFIIKDFGLCNMSCLSEAIEVSKGTMTSMLNKLVEEGYVERSTSPKDRRNVYVSLTPKGDDKVNYMKEKLLKAIVETLSQLEENQKEEIDKGLETLGIAFKVKRS</sequence>
<dbReference type="PANTHER" id="PTHR42756">
    <property type="entry name" value="TRANSCRIPTIONAL REGULATOR, MARR"/>
    <property type="match status" value="1"/>
</dbReference>
<dbReference type="InterPro" id="IPR023187">
    <property type="entry name" value="Tscrpt_reg_MarR-type_CS"/>
</dbReference>
<keyword evidence="3" id="KW-0804">Transcription</keyword>
<evidence type="ECO:0000313" key="6">
    <source>
        <dbReference type="Proteomes" id="UP000198304"/>
    </source>
</evidence>
<proteinExistence type="predicted"/>
<dbReference type="PRINTS" id="PR00598">
    <property type="entry name" value="HTHMARR"/>
</dbReference>
<dbReference type="InterPro" id="IPR036388">
    <property type="entry name" value="WH-like_DNA-bd_sf"/>
</dbReference>
<evidence type="ECO:0000256" key="2">
    <source>
        <dbReference type="ARBA" id="ARBA00023125"/>
    </source>
</evidence>
<evidence type="ECO:0000259" key="4">
    <source>
        <dbReference type="PROSITE" id="PS50995"/>
    </source>
</evidence>
<dbReference type="GO" id="GO:0003700">
    <property type="term" value="F:DNA-binding transcription factor activity"/>
    <property type="evidence" value="ECO:0007669"/>
    <property type="project" value="InterPro"/>
</dbReference>
<dbReference type="SUPFAM" id="SSF46785">
    <property type="entry name" value="Winged helix' DNA-binding domain"/>
    <property type="match status" value="1"/>
</dbReference>
<dbReference type="Pfam" id="PF01047">
    <property type="entry name" value="MarR"/>
    <property type="match status" value="1"/>
</dbReference>
<keyword evidence="6" id="KW-1185">Reference proteome</keyword>
<evidence type="ECO:0000256" key="1">
    <source>
        <dbReference type="ARBA" id="ARBA00023015"/>
    </source>
</evidence>
<keyword evidence="2 5" id="KW-0238">DNA-binding</keyword>
<dbReference type="PANTHER" id="PTHR42756:SF1">
    <property type="entry name" value="TRANSCRIPTIONAL REPRESSOR OF EMRAB OPERON"/>
    <property type="match status" value="1"/>
</dbReference>
<accession>A0A239HDX1</accession>
<dbReference type="CDD" id="cd00090">
    <property type="entry name" value="HTH_ARSR"/>
    <property type="match status" value="1"/>
</dbReference>
<protein>
    <submittedName>
        <fullName evidence="5">DNA-binding transcriptional regulator, MarR family</fullName>
    </submittedName>
</protein>
<dbReference type="Proteomes" id="UP000198304">
    <property type="component" value="Unassembled WGS sequence"/>
</dbReference>
<gene>
    <name evidence="5" type="ORF">SAMN05446037_102127</name>
</gene>
<name>A0A239HDX1_9FIRM</name>
<keyword evidence="1" id="KW-0805">Transcription regulation</keyword>
<evidence type="ECO:0000313" key="5">
    <source>
        <dbReference type="EMBL" id="SNS78993.1"/>
    </source>
</evidence>
<dbReference type="AlphaFoldDB" id="A0A239HDX1"/>
<dbReference type="InterPro" id="IPR000835">
    <property type="entry name" value="HTH_MarR-typ"/>
</dbReference>
<dbReference type="SMART" id="SM00347">
    <property type="entry name" value="HTH_MARR"/>
    <property type="match status" value="1"/>
</dbReference>
<dbReference type="InterPro" id="IPR036390">
    <property type="entry name" value="WH_DNA-bd_sf"/>
</dbReference>
<feature type="domain" description="HTH marR-type" evidence="4">
    <location>
        <begin position="1"/>
        <end position="119"/>
    </location>
</feature>
<dbReference type="Gene3D" id="1.10.10.10">
    <property type="entry name" value="Winged helix-like DNA-binding domain superfamily/Winged helix DNA-binding domain"/>
    <property type="match status" value="1"/>
</dbReference>
<evidence type="ECO:0000256" key="3">
    <source>
        <dbReference type="ARBA" id="ARBA00023163"/>
    </source>
</evidence>
<dbReference type="PROSITE" id="PS50995">
    <property type="entry name" value="HTH_MARR_2"/>
    <property type="match status" value="1"/>
</dbReference>